<sequence length="54" mass="5917">MVFGSYAEGGTSQRKDVVTAKWIPVQGKKGGMFIYTCNSNQAYTEAVKRALKSI</sequence>
<keyword evidence="2" id="KW-1185">Reference proteome</keyword>
<dbReference type="Proteomes" id="UP000659124">
    <property type="component" value="Unassembled WGS sequence"/>
</dbReference>
<evidence type="ECO:0000313" key="2">
    <source>
        <dbReference type="Proteomes" id="UP000659124"/>
    </source>
</evidence>
<proteinExistence type="predicted"/>
<reference evidence="1 2" key="1">
    <citation type="submission" date="2020-09" db="EMBL/GenBank/DDBJ databases">
        <title>Genome sequences of type strains of Chitinophaga qingshengii and Chitinophaga varians.</title>
        <authorList>
            <person name="Kittiwongwattana C."/>
        </authorList>
    </citation>
    <scope>NUCLEOTIDE SEQUENCE [LARGE SCALE GENOMIC DNA]</scope>
    <source>
        <strain evidence="1 2">JCM 30026</strain>
    </source>
</reference>
<gene>
    <name evidence="1" type="ORF">ICL07_21955</name>
</gene>
<dbReference type="EMBL" id="JACVFC010000003">
    <property type="protein sequence ID" value="MBC9933069.1"/>
    <property type="molecule type" value="Genomic_DNA"/>
</dbReference>
<dbReference type="RefSeq" id="WP_188090194.1">
    <property type="nucleotide sequence ID" value="NZ_JACVFC010000003.1"/>
</dbReference>
<organism evidence="1 2">
    <name type="scientific">Chitinophaga qingshengii</name>
    <dbReference type="NCBI Taxonomy" id="1569794"/>
    <lineage>
        <taxon>Bacteria</taxon>
        <taxon>Pseudomonadati</taxon>
        <taxon>Bacteroidota</taxon>
        <taxon>Chitinophagia</taxon>
        <taxon>Chitinophagales</taxon>
        <taxon>Chitinophagaceae</taxon>
        <taxon>Chitinophaga</taxon>
    </lineage>
</organism>
<accession>A0ABR7TVQ9</accession>
<dbReference type="Gene3D" id="3.20.20.80">
    <property type="entry name" value="Glycosidases"/>
    <property type="match status" value="1"/>
</dbReference>
<protein>
    <submittedName>
        <fullName evidence="1">Uncharacterized protein</fullName>
    </submittedName>
</protein>
<name>A0ABR7TVQ9_9BACT</name>
<comment type="caution">
    <text evidence="1">The sequence shown here is derived from an EMBL/GenBank/DDBJ whole genome shotgun (WGS) entry which is preliminary data.</text>
</comment>
<evidence type="ECO:0000313" key="1">
    <source>
        <dbReference type="EMBL" id="MBC9933069.1"/>
    </source>
</evidence>